<dbReference type="InterPro" id="IPR047175">
    <property type="entry name" value="CotS-like"/>
</dbReference>
<organism evidence="1 2">
    <name type="scientific">Clostridium frigidicarnis</name>
    <dbReference type="NCBI Taxonomy" id="84698"/>
    <lineage>
        <taxon>Bacteria</taxon>
        <taxon>Bacillati</taxon>
        <taxon>Bacillota</taxon>
        <taxon>Clostridia</taxon>
        <taxon>Eubacteriales</taxon>
        <taxon>Clostridiaceae</taxon>
        <taxon>Clostridium</taxon>
    </lineage>
</organism>
<dbReference type="PANTHER" id="PTHR39179">
    <property type="entry name" value="SPORE COAT PROTEIN I"/>
    <property type="match status" value="1"/>
</dbReference>
<dbReference type="GO" id="GO:0042601">
    <property type="term" value="C:endospore-forming forespore"/>
    <property type="evidence" value="ECO:0007669"/>
    <property type="project" value="TreeGrafter"/>
</dbReference>
<dbReference type="Gene3D" id="3.90.1200.10">
    <property type="match status" value="1"/>
</dbReference>
<evidence type="ECO:0000313" key="1">
    <source>
        <dbReference type="EMBL" id="SFB24439.1"/>
    </source>
</evidence>
<dbReference type="STRING" id="84698.SAMN04488528_102059"/>
<sequence length="248" mass="29568">MKELDYKDINEFLSNRGVVIEKLEDISDKQLDLDTIKALNEFHKLSKGYKFTLHEVIPSFLGKRVEDCLVDTIKLKRFIQREEKKANSTEGEKIILQLSKKMISRCEKDINNISRDEYRTLINRSVNNMEVCVGNSCDENIKLVDNIIYIGSVNQCNYNLIEEDYIKLILCWKKKLEYINLKEIISYICYLENLDDISYKYIEGYIDFPYNFMKNFNRYREKKKNWNEDEYKNKILRGIEKDGLSILN</sequence>
<evidence type="ECO:0000313" key="2">
    <source>
        <dbReference type="Proteomes" id="UP000198619"/>
    </source>
</evidence>
<name>A0A1I0ZF64_9CLOT</name>
<proteinExistence type="predicted"/>
<reference evidence="1 2" key="1">
    <citation type="submission" date="2016-10" db="EMBL/GenBank/DDBJ databases">
        <authorList>
            <person name="de Groot N.N."/>
        </authorList>
    </citation>
    <scope>NUCLEOTIDE SEQUENCE [LARGE SCALE GENOMIC DNA]</scope>
    <source>
        <strain evidence="1 2">DSM 12271</strain>
    </source>
</reference>
<dbReference type="AlphaFoldDB" id="A0A1I0ZF64"/>
<accession>A0A1I0ZF64</accession>
<protein>
    <recommendedName>
        <fullName evidence="3">Spore coat protein, CotS family</fullName>
    </recommendedName>
</protein>
<gene>
    <name evidence="1" type="ORF">SAMN04488528_102059</name>
</gene>
<dbReference type="Proteomes" id="UP000198619">
    <property type="component" value="Unassembled WGS sequence"/>
</dbReference>
<dbReference type="OrthoDB" id="1928514at2"/>
<dbReference type="RefSeq" id="WP_090041908.1">
    <property type="nucleotide sequence ID" value="NZ_FOKI01000020.1"/>
</dbReference>
<keyword evidence="2" id="KW-1185">Reference proteome</keyword>
<evidence type="ECO:0008006" key="3">
    <source>
        <dbReference type="Google" id="ProtNLM"/>
    </source>
</evidence>
<dbReference type="PANTHER" id="PTHR39179:SF1">
    <property type="entry name" value="SPORE COAT PROTEIN I"/>
    <property type="match status" value="1"/>
</dbReference>
<dbReference type="EMBL" id="FOKI01000020">
    <property type="protein sequence ID" value="SFB24439.1"/>
    <property type="molecule type" value="Genomic_DNA"/>
</dbReference>